<feature type="region of interest" description="Disordered" evidence="1">
    <location>
        <begin position="523"/>
        <end position="586"/>
    </location>
</feature>
<feature type="compositionally biased region" description="Acidic residues" evidence="1">
    <location>
        <begin position="551"/>
        <end position="567"/>
    </location>
</feature>
<accession>A0A812TLU8</accession>
<comment type="caution">
    <text evidence="2">The sequence shown here is derived from an EMBL/GenBank/DDBJ whole genome shotgun (WGS) entry which is preliminary data.</text>
</comment>
<reference evidence="2" key="1">
    <citation type="submission" date="2021-02" db="EMBL/GenBank/DDBJ databases">
        <authorList>
            <person name="Dougan E. K."/>
            <person name="Rhodes N."/>
            <person name="Thang M."/>
            <person name="Chan C."/>
        </authorList>
    </citation>
    <scope>NUCLEOTIDE SEQUENCE</scope>
</reference>
<sequence>SKAKAKASQPGRRVCGKQSLGGRLVKTLQKTKQREDKKQDKKEARVSGQFAKCMSTYYERTLKEERDFVFSKLAEHDSWMPKLAAMFRSGALEKLLSMEAEQSKQLADEEVANENGEDLGFRVKGRVTKLFKLPKDTKTRLLEDWFESESFPDHEEDVNVDWLNLVLSFVLHVSSKANVPPVPNNRFENVLSKQFQLRAKFLQEKTGFLRLGAADGQAVQKLQYGDRSRLRFYFLENTEVGQHLGCGFLGKKVPLPKLHEGTWVLSSEHEFEAVVQSSTNDAMSLICASFFDKELKDLNPDDTWKYDEEPPAGAVSSQAVVCVTGQDGEASRFRIFDIEEDLHFRRYSKGLALHNTVTGELVALPDSTAWTDFEIQQTAEGSVLKYTDEDGEQKEEAVASIMRYSKQDNELLEHSTGLATSWEQCSQDIRGSALTMETHQGNLFRAEIAIHKVPRVVGELSTGTCFWHTRWVVSFLGGHRDHNFSSHVSQSLSNKLMGYLQALATTPGLTEADIKQISDKHLTKSRRSEIMTSKHSQTVRNKIKRKASEASLDENEEADEAEAEAGDDGPLRPVRRKSSGSLETSPAGEYTMSMMMMLVFLLHLSCRKISSRSGWKAGAEIVAAKATMLLRALARIFVRAAQTVCLPKAAVEVRVQEDSLQVHVPNLVESCSALRSIQDIVEEGYPWIDMVELMQTACQQEVVGHRLAKRKAYELAVAVLCKALADLFEGSRLEDVWTETELWHMQPLKTSGGKRRLSGSQKKSVVDQTSKQHLRSASTVLASQAQACKDRQKGSDLVTMERYSYSLELHKHFRKVRRLSLCIDGVQVGSYSLLNTVACDLQSGCSGICPPQVLKKLKENSGPAGNQQSWKRRVAEFVKNRDDETLNNRRKRLRDKSSVEPVRVATMQWMLDINHSMQWLGSSLSDFFISEEDIKQSEQPPTLVITTDQEGTQIAATNFLRWHLNACIEHTYDPQHRRSNDTTLALGQAGVLKQACHAVGLYNLQYGPFQKGGFHEQVVDAAREMHEGMSPNDDLLKLFFDDILLDLGESLDNNNEARRRQYLRELPNSPIVKSKGPKASMSRFNSLQHSQDHLDKHWSSFALILTVVCLTQKFVDFADELWAPAGAVAAILKEQPPVSAATAKKEAKEALNNMRSKTRNTLHLYCKWINDPVNKNLARMLFYLQKPESDDSGQMLASMRSAAACREHFKKWSQWSFLEIAQQQIAVLSNLTLLSRMGFEMSRSARTRSELTEEKLQCEDALARKCWLVLCKLLKFRLGSMTWHT</sequence>
<evidence type="ECO:0000256" key="1">
    <source>
        <dbReference type="SAM" id="MobiDB-lite"/>
    </source>
</evidence>
<evidence type="ECO:0000313" key="2">
    <source>
        <dbReference type="EMBL" id="CAE7528265.1"/>
    </source>
</evidence>
<organism evidence="2 3">
    <name type="scientific">Symbiodinium necroappetens</name>
    <dbReference type="NCBI Taxonomy" id="1628268"/>
    <lineage>
        <taxon>Eukaryota</taxon>
        <taxon>Sar</taxon>
        <taxon>Alveolata</taxon>
        <taxon>Dinophyceae</taxon>
        <taxon>Suessiales</taxon>
        <taxon>Symbiodiniaceae</taxon>
        <taxon>Symbiodinium</taxon>
    </lineage>
</organism>
<feature type="region of interest" description="Disordered" evidence="1">
    <location>
        <begin position="1"/>
        <end position="20"/>
    </location>
</feature>
<feature type="region of interest" description="Disordered" evidence="1">
    <location>
        <begin position="25"/>
        <end position="44"/>
    </location>
</feature>
<dbReference type="OrthoDB" id="448986at2759"/>
<feature type="compositionally biased region" description="Polar residues" evidence="1">
    <location>
        <begin position="530"/>
        <end position="540"/>
    </location>
</feature>
<gene>
    <name evidence="2" type="ORF">SNEC2469_LOCUS15149</name>
</gene>
<name>A0A812TLU8_9DINO</name>
<evidence type="ECO:0000313" key="3">
    <source>
        <dbReference type="Proteomes" id="UP000601435"/>
    </source>
</evidence>
<feature type="compositionally biased region" description="Basic and acidic residues" evidence="1">
    <location>
        <begin position="32"/>
        <end position="44"/>
    </location>
</feature>
<proteinExistence type="predicted"/>
<dbReference type="EMBL" id="CAJNJA010024567">
    <property type="protein sequence ID" value="CAE7528265.1"/>
    <property type="molecule type" value="Genomic_DNA"/>
</dbReference>
<keyword evidence="3" id="KW-1185">Reference proteome</keyword>
<feature type="non-terminal residue" evidence="2">
    <location>
        <position position="1285"/>
    </location>
</feature>
<dbReference type="Proteomes" id="UP000601435">
    <property type="component" value="Unassembled WGS sequence"/>
</dbReference>
<protein>
    <submittedName>
        <fullName evidence="2">Uncharacterized protein</fullName>
    </submittedName>
</protein>
<feature type="non-terminal residue" evidence="2">
    <location>
        <position position="1"/>
    </location>
</feature>